<gene>
    <name evidence="3" type="ORF">KYD98_06260</name>
</gene>
<feature type="chain" id="PRO_5046779210" evidence="2">
    <location>
        <begin position="23"/>
        <end position="272"/>
    </location>
</feature>
<evidence type="ECO:0000256" key="1">
    <source>
        <dbReference type="SAM" id="Phobius"/>
    </source>
</evidence>
<keyword evidence="1" id="KW-0472">Membrane</keyword>
<comment type="caution">
    <text evidence="3">The sequence shown here is derived from an EMBL/GenBank/DDBJ whole genome shotgun (WGS) entry which is preliminary data.</text>
</comment>
<dbReference type="Proteomes" id="UP001519921">
    <property type="component" value="Unassembled WGS sequence"/>
</dbReference>
<keyword evidence="1" id="KW-1133">Transmembrane helix</keyword>
<sequence>MKFKFTIALLICVLLIPKHVFAMNFVPENLFNSVTIVYTDKGLGSGFAINNNTIITNAHVVDTFSSVTVKLYNGKSYVGKVTKIDKKIDLALIEINENLTPLKLVSEDNLSIGKEVYAIGAPEDIPYTMTKGIVSAKNRKIKNHEYIQIDASINSGNSGGPLVDENGEVIGINTMKILDAEGIGFAIGTSKINDFINNVTQENINTDEDDQDNDLIQSDIETRYKKIVAQNEKLKIAIIILSVSLLVSILIILKLLIRKKRKDEYDFEIEIE</sequence>
<protein>
    <submittedName>
        <fullName evidence="3">Trypsin-like peptidase domain-containing protein</fullName>
    </submittedName>
</protein>
<evidence type="ECO:0000313" key="4">
    <source>
        <dbReference type="Proteomes" id="UP001519921"/>
    </source>
</evidence>
<keyword evidence="4" id="KW-1185">Reference proteome</keyword>
<proteinExistence type="predicted"/>
<dbReference type="RefSeq" id="WP_219778749.1">
    <property type="nucleotide sequence ID" value="NZ_JAHXPT010000004.1"/>
</dbReference>
<keyword evidence="1" id="KW-0812">Transmembrane</keyword>
<organism evidence="3 4">
    <name type="scientific">Clostridium weizhouense</name>
    <dbReference type="NCBI Taxonomy" id="2859781"/>
    <lineage>
        <taxon>Bacteria</taxon>
        <taxon>Bacillati</taxon>
        <taxon>Bacillota</taxon>
        <taxon>Clostridia</taxon>
        <taxon>Eubacteriales</taxon>
        <taxon>Clostridiaceae</taxon>
        <taxon>Clostridium</taxon>
    </lineage>
</organism>
<dbReference type="Pfam" id="PF13365">
    <property type="entry name" value="Trypsin_2"/>
    <property type="match status" value="1"/>
</dbReference>
<dbReference type="PRINTS" id="PR00834">
    <property type="entry name" value="PROTEASES2C"/>
</dbReference>
<name>A0ABS7AM08_9CLOT</name>
<feature type="transmembrane region" description="Helical" evidence="1">
    <location>
        <begin position="236"/>
        <end position="257"/>
    </location>
</feature>
<evidence type="ECO:0000256" key="2">
    <source>
        <dbReference type="SAM" id="SignalP"/>
    </source>
</evidence>
<dbReference type="PANTHER" id="PTHR22939">
    <property type="entry name" value="SERINE PROTEASE FAMILY S1C HTRA-RELATED"/>
    <property type="match status" value="1"/>
</dbReference>
<dbReference type="SUPFAM" id="SSF50494">
    <property type="entry name" value="Trypsin-like serine proteases"/>
    <property type="match status" value="1"/>
</dbReference>
<evidence type="ECO:0000313" key="3">
    <source>
        <dbReference type="EMBL" id="MBW6409687.1"/>
    </source>
</evidence>
<reference evidence="3 4" key="1">
    <citation type="submission" date="2021-07" db="EMBL/GenBank/DDBJ databases">
        <title>Clostridium weizhouense sp. nov., an anaerobic bacterium isolated from activated sludge of Petroleum wastewater.</title>
        <authorList>
            <person name="Li Q."/>
        </authorList>
    </citation>
    <scope>NUCLEOTIDE SEQUENCE [LARGE SCALE GENOMIC DNA]</scope>
    <source>
        <strain evidence="3 4">YB-6</strain>
    </source>
</reference>
<dbReference type="PANTHER" id="PTHR22939:SF129">
    <property type="entry name" value="SERINE PROTEASE HTRA2, MITOCHONDRIAL"/>
    <property type="match status" value="1"/>
</dbReference>
<dbReference type="Gene3D" id="2.40.10.120">
    <property type="match status" value="1"/>
</dbReference>
<dbReference type="InterPro" id="IPR009003">
    <property type="entry name" value="Peptidase_S1_PA"/>
</dbReference>
<keyword evidence="2" id="KW-0732">Signal</keyword>
<dbReference type="InterPro" id="IPR001940">
    <property type="entry name" value="Peptidase_S1C"/>
</dbReference>
<dbReference type="EMBL" id="JAHXPT010000004">
    <property type="protein sequence ID" value="MBW6409687.1"/>
    <property type="molecule type" value="Genomic_DNA"/>
</dbReference>
<feature type="signal peptide" evidence="2">
    <location>
        <begin position="1"/>
        <end position="22"/>
    </location>
</feature>
<accession>A0ABS7AM08</accession>